<name>I2FUP5_USTHO</name>
<reference evidence="1 2" key="1">
    <citation type="journal article" date="2012" name="Plant Cell">
        <title>Genome comparison of barley and maize smut fungi reveals targeted loss of RNA silencing components and species-specific presence of transposable elements.</title>
        <authorList>
            <person name="Laurie J.D."/>
            <person name="Ali S."/>
            <person name="Linning R."/>
            <person name="Mannhaupt G."/>
            <person name="Wong P."/>
            <person name="Gueldener U."/>
            <person name="Muensterkoetter M."/>
            <person name="Moore R."/>
            <person name="Kahmann R."/>
            <person name="Bakkeren G."/>
            <person name="Schirawski J."/>
        </authorList>
    </citation>
    <scope>NUCLEOTIDE SEQUENCE [LARGE SCALE GENOMIC DNA]</scope>
    <source>
        <strain evidence="2">Uh4875-4</strain>
    </source>
</reference>
<accession>I2FUP5</accession>
<proteinExistence type="predicted"/>
<dbReference type="OrthoDB" id="3344688at2759"/>
<comment type="caution">
    <text evidence="1">The sequence shown here is derived from an EMBL/GenBank/DDBJ whole genome shotgun (WGS) entry which is preliminary data.</text>
</comment>
<dbReference type="AlphaFoldDB" id="I2FUP5"/>
<evidence type="ECO:0000313" key="1">
    <source>
        <dbReference type="EMBL" id="CCF50638.1"/>
    </source>
</evidence>
<protein>
    <submittedName>
        <fullName evidence="1">Uncharacterized protein</fullName>
    </submittedName>
</protein>
<evidence type="ECO:0000313" key="2">
    <source>
        <dbReference type="Proteomes" id="UP000006174"/>
    </source>
</evidence>
<gene>
    <name evidence="1" type="ORF">UHOR_14539</name>
</gene>
<organism evidence="1 2">
    <name type="scientific">Ustilago hordei</name>
    <name type="common">Barley covered smut fungus</name>
    <dbReference type="NCBI Taxonomy" id="120017"/>
    <lineage>
        <taxon>Eukaryota</taxon>
        <taxon>Fungi</taxon>
        <taxon>Dikarya</taxon>
        <taxon>Basidiomycota</taxon>
        <taxon>Ustilaginomycotina</taxon>
        <taxon>Ustilaginomycetes</taxon>
        <taxon>Ustilaginales</taxon>
        <taxon>Ustilaginaceae</taxon>
        <taxon>Ustilago</taxon>
    </lineage>
</organism>
<keyword evidence="2" id="KW-1185">Reference proteome</keyword>
<dbReference type="EMBL" id="CAGI01000157">
    <property type="protein sequence ID" value="CCF50638.1"/>
    <property type="molecule type" value="Genomic_DNA"/>
</dbReference>
<sequence>MSKPTKEAMQAALHIIKKSTLGSVVKVFGSVVTCNSHIQRCVNSSEVKAEDVAGSAATREVLFHRHLLQGVGFGEHMAIVFADNRGCVLVAKDPAKRLIPAWPTQL</sequence>
<dbReference type="HOGENOM" id="CLU_2225165_0_0_1"/>
<dbReference type="Proteomes" id="UP000006174">
    <property type="component" value="Unassembled WGS sequence"/>
</dbReference>